<accession>A0A1E7K2S6</accession>
<dbReference type="Pfam" id="PF00550">
    <property type="entry name" value="PP-binding"/>
    <property type="match status" value="1"/>
</dbReference>
<reference evidence="2 3" key="1">
    <citation type="journal article" date="2016" name="Front. Microbiol.">
        <title>Comparative Genomics Analysis of Streptomyces Species Reveals Their Adaptation to the Marine Environment and Their Diversity at the Genomic Level.</title>
        <authorList>
            <person name="Tian X."/>
            <person name="Zhang Z."/>
            <person name="Yang T."/>
            <person name="Chen M."/>
            <person name="Li J."/>
            <person name="Chen F."/>
            <person name="Yang J."/>
            <person name="Li W."/>
            <person name="Zhang B."/>
            <person name="Zhang Z."/>
            <person name="Wu J."/>
            <person name="Zhang C."/>
            <person name="Long L."/>
            <person name="Xiao J."/>
        </authorList>
    </citation>
    <scope>NUCLEOTIDE SEQUENCE [LARGE SCALE GENOMIC DNA]</scope>
    <source>
        <strain evidence="2 3">SCSIO M10379</strain>
    </source>
</reference>
<dbReference type="RefSeq" id="WP_027759569.1">
    <property type="nucleotide sequence ID" value="NZ_LJGV01000022.1"/>
</dbReference>
<dbReference type="AlphaFoldDB" id="A0A1E7K2S6"/>
<organism evidence="2 3">
    <name type="scientific">Streptomyces qinglanensis</name>
    <dbReference type="NCBI Taxonomy" id="943816"/>
    <lineage>
        <taxon>Bacteria</taxon>
        <taxon>Bacillati</taxon>
        <taxon>Actinomycetota</taxon>
        <taxon>Actinomycetes</taxon>
        <taxon>Kitasatosporales</taxon>
        <taxon>Streptomycetaceae</taxon>
        <taxon>Streptomyces</taxon>
    </lineage>
</organism>
<sequence length="75" mass="8192">MHTVEELIELANTHLGTALAPADAERELTELAGWDSVHLLRLIGLLERTLDRPVPVDAVLQARSLRDIWSAAVAA</sequence>
<evidence type="ECO:0000259" key="1">
    <source>
        <dbReference type="PROSITE" id="PS50075"/>
    </source>
</evidence>
<dbReference type="Proteomes" id="UP000175829">
    <property type="component" value="Unassembled WGS sequence"/>
</dbReference>
<feature type="domain" description="Carrier" evidence="1">
    <location>
        <begin position="1"/>
        <end position="75"/>
    </location>
</feature>
<comment type="caution">
    <text evidence="2">The sequence shown here is derived from an EMBL/GenBank/DDBJ whole genome shotgun (WGS) entry which is preliminary data.</text>
</comment>
<dbReference type="InterPro" id="IPR009081">
    <property type="entry name" value="PP-bd_ACP"/>
</dbReference>
<evidence type="ECO:0000313" key="3">
    <source>
        <dbReference type="Proteomes" id="UP000175829"/>
    </source>
</evidence>
<dbReference type="PATRIC" id="fig|943816.4.peg.1574"/>
<name>A0A1E7K2S6_9ACTN</name>
<dbReference type="PROSITE" id="PS50075">
    <property type="entry name" value="CARRIER"/>
    <property type="match status" value="1"/>
</dbReference>
<protein>
    <recommendedName>
        <fullName evidence="1">Carrier domain-containing protein</fullName>
    </recommendedName>
</protein>
<dbReference type="Gene3D" id="1.10.1200.10">
    <property type="entry name" value="ACP-like"/>
    <property type="match status" value="1"/>
</dbReference>
<proteinExistence type="predicted"/>
<dbReference type="SUPFAM" id="SSF47336">
    <property type="entry name" value="ACP-like"/>
    <property type="match status" value="1"/>
</dbReference>
<gene>
    <name evidence="2" type="ORF">AN217_10800</name>
</gene>
<evidence type="ECO:0000313" key="2">
    <source>
        <dbReference type="EMBL" id="OEU98228.1"/>
    </source>
</evidence>
<dbReference type="InterPro" id="IPR036736">
    <property type="entry name" value="ACP-like_sf"/>
</dbReference>
<dbReference type="EMBL" id="LJGV01000022">
    <property type="protein sequence ID" value="OEU98228.1"/>
    <property type="molecule type" value="Genomic_DNA"/>
</dbReference>